<keyword evidence="1" id="KW-0472">Membrane</keyword>
<name>A0A655S4D7_VIBCL</name>
<protein>
    <submittedName>
        <fullName evidence="2">Uncharacterized protein</fullName>
    </submittedName>
</protein>
<reference evidence="2 3" key="1">
    <citation type="submission" date="2015-07" db="EMBL/GenBank/DDBJ databases">
        <authorList>
            <consortium name="Pathogen Informatics"/>
        </authorList>
    </citation>
    <scope>NUCLEOTIDE SEQUENCE [LARGE SCALE GENOMIC DNA]</scope>
    <source>
        <strain evidence="2 3">A51</strain>
    </source>
</reference>
<accession>A0A655S4D7</accession>
<dbReference type="Proteomes" id="UP000044806">
    <property type="component" value="Unassembled WGS sequence"/>
</dbReference>
<keyword evidence="1" id="KW-1133">Transmembrane helix</keyword>
<evidence type="ECO:0000313" key="3">
    <source>
        <dbReference type="Proteomes" id="UP000044806"/>
    </source>
</evidence>
<gene>
    <name evidence="2" type="ORF">ERS013165_03602</name>
</gene>
<sequence>MISFNKKLCTVCIQRFDGIKPCCLIISCSIFAVAEFVYVSANVFL</sequence>
<feature type="transmembrane region" description="Helical" evidence="1">
    <location>
        <begin position="21"/>
        <end position="41"/>
    </location>
</feature>
<organism evidence="2 3">
    <name type="scientific">Vibrio cholerae</name>
    <dbReference type="NCBI Taxonomy" id="666"/>
    <lineage>
        <taxon>Bacteria</taxon>
        <taxon>Pseudomonadati</taxon>
        <taxon>Pseudomonadota</taxon>
        <taxon>Gammaproteobacteria</taxon>
        <taxon>Vibrionales</taxon>
        <taxon>Vibrionaceae</taxon>
        <taxon>Vibrio</taxon>
    </lineage>
</organism>
<keyword evidence="1" id="KW-0812">Transmembrane</keyword>
<evidence type="ECO:0000313" key="2">
    <source>
        <dbReference type="EMBL" id="CSB15350.1"/>
    </source>
</evidence>
<dbReference type="AlphaFoldDB" id="A0A655S4D7"/>
<evidence type="ECO:0000256" key="1">
    <source>
        <dbReference type="SAM" id="Phobius"/>
    </source>
</evidence>
<dbReference type="EMBL" id="CWOW01000031">
    <property type="protein sequence ID" value="CSB15350.1"/>
    <property type="molecule type" value="Genomic_DNA"/>
</dbReference>
<proteinExistence type="predicted"/>